<keyword evidence="1" id="KW-1133">Transmembrane helix</keyword>
<evidence type="ECO:0000313" key="2">
    <source>
        <dbReference type="EMBL" id="GGL38874.1"/>
    </source>
</evidence>
<reference evidence="2" key="2">
    <citation type="submission" date="2020-09" db="EMBL/GenBank/DDBJ databases">
        <authorList>
            <person name="Sun Q."/>
            <person name="Zhou Y."/>
        </authorList>
    </citation>
    <scope>NUCLEOTIDE SEQUENCE</scope>
    <source>
        <strain evidence="2">CGMCC 4.3508</strain>
    </source>
</reference>
<feature type="transmembrane region" description="Helical" evidence="1">
    <location>
        <begin position="26"/>
        <end position="44"/>
    </location>
</feature>
<evidence type="ECO:0000313" key="3">
    <source>
        <dbReference type="Proteomes" id="UP000638263"/>
    </source>
</evidence>
<evidence type="ECO:0000256" key="1">
    <source>
        <dbReference type="SAM" id="Phobius"/>
    </source>
</evidence>
<proteinExistence type="predicted"/>
<dbReference type="RefSeq" id="WP_062999993.1">
    <property type="nucleotide sequence ID" value="NZ_BMMH01000022.1"/>
</dbReference>
<accession>A0A917RVD0</accession>
<organism evidence="2 3">
    <name type="scientific">Nocardia jinanensis</name>
    <dbReference type="NCBI Taxonomy" id="382504"/>
    <lineage>
        <taxon>Bacteria</taxon>
        <taxon>Bacillati</taxon>
        <taxon>Actinomycetota</taxon>
        <taxon>Actinomycetes</taxon>
        <taxon>Mycobacteriales</taxon>
        <taxon>Nocardiaceae</taxon>
        <taxon>Nocardia</taxon>
    </lineage>
</organism>
<feature type="transmembrane region" description="Helical" evidence="1">
    <location>
        <begin position="185"/>
        <end position="203"/>
    </location>
</feature>
<evidence type="ECO:0008006" key="4">
    <source>
        <dbReference type="Google" id="ProtNLM"/>
    </source>
</evidence>
<comment type="caution">
    <text evidence="2">The sequence shown here is derived from an EMBL/GenBank/DDBJ whole genome shotgun (WGS) entry which is preliminary data.</text>
</comment>
<reference evidence="2" key="1">
    <citation type="journal article" date="2014" name="Int. J. Syst. Evol. Microbiol.">
        <title>Complete genome sequence of Corynebacterium casei LMG S-19264T (=DSM 44701T), isolated from a smear-ripened cheese.</title>
        <authorList>
            <consortium name="US DOE Joint Genome Institute (JGI-PGF)"/>
            <person name="Walter F."/>
            <person name="Albersmeier A."/>
            <person name="Kalinowski J."/>
            <person name="Ruckert C."/>
        </authorList>
    </citation>
    <scope>NUCLEOTIDE SEQUENCE</scope>
    <source>
        <strain evidence="2">CGMCC 4.3508</strain>
    </source>
</reference>
<dbReference type="NCBIfam" id="TIGR04222">
    <property type="entry name" value="near_uncomplex"/>
    <property type="match status" value="1"/>
</dbReference>
<feature type="transmembrane region" description="Helical" evidence="1">
    <location>
        <begin position="160"/>
        <end position="179"/>
    </location>
</feature>
<gene>
    <name evidence="2" type="ORF">GCM10011588_61850</name>
</gene>
<name>A0A917RVD0_9NOCA</name>
<dbReference type="InterPro" id="IPR026467">
    <property type="entry name" value="Ser/Gly_Cys_C_dom"/>
</dbReference>
<sequence>MHTVEWPAAGSVLFAGETWGISGPGFLLLYLPFVIVAVALGVWLRHRIVTAPASAPAPAGELTAPELGLLTSDRRAVMASIALLRGHDLIDAGGRPVGAATSTVTLDPFTLAVRDRLDVSTQSITLVTHRLRGDLDRMRKVLVDRGYLADDRFRKQLREAGLPILVVGLFGVARLVTGLFNGNPVLFLVFVLVALGIAWWRVVAPARVTPAGRTALAEAANGHRYLRPGNSPSYETYGPAAAGLAVALFGVQALVLLDPALNTAMGGFSADGGSGGGSGGGDAGGGDSGGGGGCGGGGGGCGG</sequence>
<keyword evidence="1" id="KW-0472">Membrane</keyword>
<dbReference type="AlphaFoldDB" id="A0A917RVD0"/>
<dbReference type="Proteomes" id="UP000638263">
    <property type="component" value="Unassembled WGS sequence"/>
</dbReference>
<dbReference type="EMBL" id="BMMH01000022">
    <property type="protein sequence ID" value="GGL38874.1"/>
    <property type="molecule type" value="Genomic_DNA"/>
</dbReference>
<keyword evidence="3" id="KW-1185">Reference proteome</keyword>
<protein>
    <recommendedName>
        <fullName evidence="4">TIGR04222 domain-containing membrane protein</fullName>
    </recommendedName>
</protein>
<keyword evidence="1" id="KW-0812">Transmembrane</keyword>